<evidence type="ECO:0000259" key="22">
    <source>
        <dbReference type="Pfam" id="PF18198"/>
    </source>
</evidence>
<dbReference type="InterPro" id="IPR024743">
    <property type="entry name" value="Dynein_HC_stalk"/>
</dbReference>
<dbReference type="Gene3D" id="1.20.58.1120">
    <property type="match status" value="1"/>
</dbReference>
<evidence type="ECO:0000256" key="7">
    <source>
        <dbReference type="ARBA" id="ARBA00022840"/>
    </source>
</evidence>
<feature type="domain" description="Dynein heavy chain AAA lid" evidence="22">
    <location>
        <begin position="2747"/>
        <end position="2888"/>
    </location>
</feature>
<keyword evidence="13" id="KW-0966">Cell projection</keyword>
<dbReference type="InterPro" id="IPR054354">
    <property type="entry name" value="DYNC2H1-like_lid"/>
</dbReference>
<dbReference type="FunFam" id="3.40.50.300:FF:000153">
    <property type="entry name" value="Dynein axonemal heavy chain 1"/>
    <property type="match status" value="1"/>
</dbReference>
<dbReference type="Pfam" id="PF18198">
    <property type="entry name" value="AAA_lid_11"/>
    <property type="match status" value="1"/>
</dbReference>
<dbReference type="Pfam" id="PF12775">
    <property type="entry name" value="AAA_7"/>
    <property type="match status" value="1"/>
</dbReference>
<dbReference type="GO" id="GO:0008569">
    <property type="term" value="F:minus-end-directed microtubule motor activity"/>
    <property type="evidence" value="ECO:0000318"/>
    <property type="project" value="GO_Central"/>
</dbReference>
<feature type="domain" description="Dynein heavy chain linker" evidence="16">
    <location>
        <begin position="1"/>
        <end position="365"/>
    </location>
</feature>
<dbReference type="Gene3D" id="1.20.920.30">
    <property type="match status" value="1"/>
</dbReference>
<evidence type="ECO:0000256" key="10">
    <source>
        <dbReference type="ARBA" id="ARBA00023069"/>
    </source>
</evidence>
<dbReference type="InterPro" id="IPR035706">
    <property type="entry name" value="AAA_9"/>
</dbReference>
<keyword evidence="6" id="KW-0547">Nucleotide-binding</keyword>
<keyword evidence="26" id="KW-1185">Reference proteome</keyword>
<keyword evidence="12" id="KW-0206">Cytoskeleton</keyword>
<dbReference type="eggNOG" id="KOG3595">
    <property type="taxonomic scope" value="Eukaryota"/>
</dbReference>
<dbReference type="Gene3D" id="1.10.472.130">
    <property type="match status" value="1"/>
</dbReference>
<evidence type="ECO:0000259" key="24">
    <source>
        <dbReference type="Pfam" id="PF22597"/>
    </source>
</evidence>
<dbReference type="FunFam" id="3.10.490.20:FF:000009">
    <property type="entry name" value="Dynein heavy chain 4"/>
    <property type="match status" value="1"/>
</dbReference>
<dbReference type="InterPro" id="IPR035699">
    <property type="entry name" value="AAA_6"/>
</dbReference>
<dbReference type="FunFam" id="3.40.50.300:FF:000044">
    <property type="entry name" value="Dynein heavy chain 5, axonemal"/>
    <property type="match status" value="1"/>
</dbReference>
<reference evidence="25" key="2">
    <citation type="journal article" date="2007" name="Science">
        <title>Draft genome sequence of the sexually transmitted pathogen Trichomonas vaginalis.</title>
        <authorList>
            <person name="Carlton J.M."/>
            <person name="Hirt R.P."/>
            <person name="Silva J.C."/>
            <person name="Delcher A.L."/>
            <person name="Schatz M."/>
            <person name="Zhao Q."/>
            <person name="Wortman J.R."/>
            <person name="Bidwell S.L."/>
            <person name="Alsmark U.C.M."/>
            <person name="Besteiro S."/>
            <person name="Sicheritz-Ponten T."/>
            <person name="Noel C.J."/>
            <person name="Dacks J.B."/>
            <person name="Foster P.G."/>
            <person name="Simillion C."/>
            <person name="Van de Peer Y."/>
            <person name="Miranda-Saavedra D."/>
            <person name="Barton G.J."/>
            <person name="Westrop G.D."/>
            <person name="Mueller S."/>
            <person name="Dessi D."/>
            <person name="Fiori P.L."/>
            <person name="Ren Q."/>
            <person name="Paulsen I."/>
            <person name="Zhang H."/>
            <person name="Bastida-Corcuera F.D."/>
            <person name="Simoes-Barbosa A."/>
            <person name="Brown M.T."/>
            <person name="Hayes R.D."/>
            <person name="Mukherjee M."/>
            <person name="Okumura C.Y."/>
            <person name="Schneider R."/>
            <person name="Smith A.J."/>
            <person name="Vanacova S."/>
            <person name="Villalvazo M."/>
            <person name="Haas B.J."/>
            <person name="Pertea M."/>
            <person name="Feldblyum T.V."/>
            <person name="Utterback T.R."/>
            <person name="Shu C.L."/>
            <person name="Osoegawa K."/>
            <person name="de Jong P.J."/>
            <person name="Hrdy I."/>
            <person name="Horvathova L."/>
            <person name="Zubacova Z."/>
            <person name="Dolezal P."/>
            <person name="Malik S.B."/>
            <person name="Logsdon J.M. Jr."/>
            <person name="Henze K."/>
            <person name="Gupta A."/>
            <person name="Wang C.C."/>
            <person name="Dunne R.L."/>
            <person name="Upcroft J.A."/>
            <person name="Upcroft P."/>
            <person name="White O."/>
            <person name="Salzberg S.L."/>
            <person name="Tang P."/>
            <person name="Chiu C.-H."/>
            <person name="Lee Y.-S."/>
            <person name="Embley T.M."/>
            <person name="Coombs G.H."/>
            <person name="Mottram J.C."/>
            <person name="Tachezy J."/>
            <person name="Fraser-Liggett C.M."/>
            <person name="Johnson P.J."/>
        </authorList>
    </citation>
    <scope>NUCLEOTIDE SEQUENCE [LARGE SCALE GENOMIC DNA]</scope>
    <source>
        <strain evidence="25">G3</strain>
    </source>
</reference>
<dbReference type="GO" id="GO:0005524">
    <property type="term" value="F:ATP binding"/>
    <property type="evidence" value="ECO:0007669"/>
    <property type="project" value="UniProtKB-KW"/>
</dbReference>
<evidence type="ECO:0000256" key="8">
    <source>
        <dbReference type="ARBA" id="ARBA00023017"/>
    </source>
</evidence>
<evidence type="ECO:0000256" key="4">
    <source>
        <dbReference type="ARBA" id="ARBA00022701"/>
    </source>
</evidence>
<dbReference type="FunFam" id="1.20.1270.280:FF:000024">
    <property type="entry name" value="Dynein heavy chain family protein"/>
    <property type="match status" value="1"/>
</dbReference>
<evidence type="ECO:0000256" key="14">
    <source>
        <dbReference type="SAM" id="Coils"/>
    </source>
</evidence>
<organism evidence="25 26">
    <name type="scientific">Trichomonas vaginalis (strain ATCC PRA-98 / G3)</name>
    <dbReference type="NCBI Taxonomy" id="412133"/>
    <lineage>
        <taxon>Eukaryota</taxon>
        <taxon>Metamonada</taxon>
        <taxon>Parabasalia</taxon>
        <taxon>Trichomonadida</taxon>
        <taxon>Trichomonadidae</taxon>
        <taxon>Trichomonas</taxon>
    </lineage>
</organism>
<keyword evidence="5" id="KW-0677">Repeat</keyword>
<dbReference type="Gene3D" id="1.20.140.100">
    <property type="entry name" value="Dynein heavy chain, N-terminal domain 2"/>
    <property type="match status" value="1"/>
</dbReference>
<dbReference type="Pfam" id="PF03028">
    <property type="entry name" value="Dynein_heavy"/>
    <property type="match status" value="1"/>
</dbReference>
<dbReference type="Gene3D" id="1.10.287.2620">
    <property type="match status" value="1"/>
</dbReference>
<comment type="subcellular location">
    <subcellularLocation>
        <location evidence="1">Cytoplasm</location>
        <location evidence="1">Cytoskeleton</location>
        <location evidence="1">Cilium axoneme</location>
    </subcellularLocation>
</comment>
<dbReference type="GO" id="GO:0045505">
    <property type="term" value="F:dynein intermediate chain binding"/>
    <property type="evidence" value="ECO:0000318"/>
    <property type="project" value="GO_Central"/>
</dbReference>
<dbReference type="SUPFAM" id="SSF52540">
    <property type="entry name" value="P-loop containing nucleoside triphosphate hydrolases"/>
    <property type="match status" value="4"/>
</dbReference>
<feature type="domain" description="Dynein heavy chain hydrolytic ATP-binding dynein motor region" evidence="17">
    <location>
        <begin position="494"/>
        <end position="820"/>
    </location>
</feature>
<proteinExistence type="inferred from homology"/>
<keyword evidence="3" id="KW-0963">Cytoplasm</keyword>
<dbReference type="InterPro" id="IPR041466">
    <property type="entry name" value="Dynein_AAA5_ext"/>
</dbReference>
<dbReference type="Gene3D" id="6.10.140.1060">
    <property type="match status" value="1"/>
</dbReference>
<evidence type="ECO:0000256" key="13">
    <source>
        <dbReference type="ARBA" id="ARBA00023273"/>
    </source>
</evidence>
<dbReference type="KEGG" id="tva:4772649"/>
<keyword evidence="8" id="KW-0243">Dynein</keyword>
<feature type="domain" description="Dynein heavy chain AAA 5 extension" evidence="21">
    <location>
        <begin position="986"/>
        <end position="1140"/>
    </location>
</feature>
<keyword evidence="4" id="KW-0493">Microtubule</keyword>
<dbReference type="FunFam" id="3.40.50.300:FF:002988">
    <property type="entry name" value="Dynein heavy chain family protein"/>
    <property type="match status" value="1"/>
</dbReference>
<dbReference type="Pfam" id="PF12777">
    <property type="entry name" value="MT"/>
    <property type="match status" value="1"/>
</dbReference>
<dbReference type="Pfam" id="PF12780">
    <property type="entry name" value="AAA_8"/>
    <property type="match status" value="1"/>
</dbReference>
<dbReference type="Gene3D" id="1.10.8.1220">
    <property type="match status" value="1"/>
</dbReference>
<dbReference type="Pfam" id="PF18199">
    <property type="entry name" value="Dynein_C"/>
    <property type="match status" value="1"/>
</dbReference>
<dbReference type="InterPro" id="IPR042228">
    <property type="entry name" value="Dynein_linker_3"/>
</dbReference>
<dbReference type="InterPro" id="IPR041658">
    <property type="entry name" value="AAA_lid_11"/>
</dbReference>
<evidence type="ECO:0000259" key="23">
    <source>
        <dbReference type="Pfam" id="PF18199"/>
    </source>
</evidence>
<dbReference type="Gene3D" id="3.20.180.20">
    <property type="entry name" value="Dynein heavy chain, N-terminal domain 2"/>
    <property type="match status" value="1"/>
</dbReference>
<dbReference type="InterPro" id="IPR027417">
    <property type="entry name" value="P-loop_NTPase"/>
</dbReference>
<feature type="domain" description="Dynein heavy chain region D6 P-loop" evidence="15">
    <location>
        <begin position="2600"/>
        <end position="2714"/>
    </location>
</feature>
<dbReference type="VEuPathDB" id="TrichDB:TVAGG3_0644490"/>
<evidence type="ECO:0000259" key="16">
    <source>
        <dbReference type="Pfam" id="PF08393"/>
    </source>
</evidence>
<evidence type="ECO:0000256" key="6">
    <source>
        <dbReference type="ARBA" id="ARBA00022741"/>
    </source>
</evidence>
<dbReference type="Pfam" id="PF22597">
    <property type="entry name" value="DYN_lid"/>
    <property type="match status" value="1"/>
</dbReference>
<feature type="coiled-coil region" evidence="14">
    <location>
        <begin position="2008"/>
        <end position="2056"/>
    </location>
</feature>
<dbReference type="Pfam" id="PF12781">
    <property type="entry name" value="AAA_9"/>
    <property type="match status" value="1"/>
</dbReference>
<keyword evidence="7" id="KW-0067">ATP-binding</keyword>
<evidence type="ECO:0000256" key="11">
    <source>
        <dbReference type="ARBA" id="ARBA00023175"/>
    </source>
</evidence>
<evidence type="ECO:0000256" key="1">
    <source>
        <dbReference type="ARBA" id="ARBA00004430"/>
    </source>
</evidence>
<dbReference type="VEuPathDB" id="TrichDB:TVAG_460730"/>
<dbReference type="Gene3D" id="1.20.1270.280">
    <property type="match status" value="1"/>
</dbReference>
<feature type="domain" description="Dynein heavy chain coiled coil stalk" evidence="18">
    <location>
        <begin position="1765"/>
        <end position="2112"/>
    </location>
</feature>
<evidence type="ECO:0000256" key="9">
    <source>
        <dbReference type="ARBA" id="ARBA00023054"/>
    </source>
</evidence>
<reference evidence="25" key="1">
    <citation type="submission" date="2006-10" db="EMBL/GenBank/DDBJ databases">
        <authorList>
            <person name="Amadeo P."/>
            <person name="Zhao Q."/>
            <person name="Wortman J."/>
            <person name="Fraser-Liggett C."/>
            <person name="Carlton J."/>
        </authorList>
    </citation>
    <scope>NUCLEOTIDE SEQUENCE</scope>
    <source>
        <strain evidence="25">G3</strain>
    </source>
</reference>
<dbReference type="GO" id="GO:0097729">
    <property type="term" value="C:9+2 motile cilium"/>
    <property type="evidence" value="ECO:0000318"/>
    <property type="project" value="GO_Central"/>
</dbReference>
<dbReference type="Gene3D" id="1.10.8.720">
    <property type="entry name" value="Region D6 of dynein motor"/>
    <property type="match status" value="1"/>
</dbReference>
<dbReference type="InterPro" id="IPR004273">
    <property type="entry name" value="Dynein_heavy_D6_P-loop"/>
</dbReference>
<evidence type="ECO:0000259" key="18">
    <source>
        <dbReference type="Pfam" id="PF12777"/>
    </source>
</evidence>
<evidence type="ECO:0000256" key="5">
    <source>
        <dbReference type="ARBA" id="ARBA00022737"/>
    </source>
</evidence>
<dbReference type="PANTHER" id="PTHR45703">
    <property type="entry name" value="DYNEIN HEAVY CHAIN"/>
    <property type="match status" value="1"/>
</dbReference>
<dbReference type="InterPro" id="IPR013602">
    <property type="entry name" value="Dynein_heavy_linker"/>
</dbReference>
<feature type="domain" description="Dynein heavy chain AAA module D4" evidence="19">
    <location>
        <begin position="1494"/>
        <end position="1747"/>
    </location>
</feature>
<dbReference type="Gene3D" id="3.40.50.300">
    <property type="entry name" value="P-loop containing nucleotide triphosphate hydrolases"/>
    <property type="match status" value="5"/>
</dbReference>
<dbReference type="Pfam" id="PF08393">
    <property type="entry name" value="DHC_N2"/>
    <property type="match status" value="1"/>
</dbReference>
<dbReference type="FunFam" id="1.20.140.100:FF:000001">
    <property type="entry name" value="dynein heavy chain 17, axonemal"/>
    <property type="match status" value="1"/>
</dbReference>
<evidence type="ECO:0000259" key="21">
    <source>
        <dbReference type="Pfam" id="PF17852"/>
    </source>
</evidence>
<evidence type="ECO:0000313" key="25">
    <source>
        <dbReference type="EMBL" id="EAY14656.1"/>
    </source>
</evidence>
<protein>
    <submittedName>
        <fullName evidence="25">Dynein heavy chain family protein</fullName>
    </submittedName>
</protein>
<dbReference type="EMBL" id="DS113267">
    <property type="protein sequence ID" value="EAY14656.1"/>
    <property type="molecule type" value="Genomic_DNA"/>
</dbReference>
<dbReference type="STRING" id="5722.A2DY47"/>
<dbReference type="FunFam" id="1.20.58.1120:FF:000001">
    <property type="entry name" value="dynein heavy chain 2, axonemal"/>
    <property type="match status" value="1"/>
</dbReference>
<feature type="domain" description="Dynein heavy chain ATP-binding dynein motor region" evidence="20">
    <location>
        <begin position="2138"/>
        <end position="2358"/>
    </location>
</feature>
<dbReference type="Pfam" id="PF12774">
    <property type="entry name" value="AAA_6"/>
    <property type="match status" value="1"/>
</dbReference>
<dbReference type="GO" id="GO:0051959">
    <property type="term" value="F:dynein light intermediate chain binding"/>
    <property type="evidence" value="ECO:0000318"/>
    <property type="project" value="GO_Central"/>
</dbReference>
<feature type="domain" description="Dynein heavy chain C-terminal" evidence="23">
    <location>
        <begin position="2895"/>
        <end position="3190"/>
    </location>
</feature>
<dbReference type="OrthoDB" id="424310at2759"/>
<evidence type="ECO:0000256" key="12">
    <source>
        <dbReference type="ARBA" id="ARBA00023212"/>
    </source>
</evidence>
<accession>A2DY47</accession>
<dbReference type="GO" id="GO:0036156">
    <property type="term" value="C:inner dynein arm"/>
    <property type="evidence" value="ECO:0000318"/>
    <property type="project" value="GO_Central"/>
</dbReference>
<dbReference type="InterPro" id="IPR043157">
    <property type="entry name" value="Dynein_AAA1S"/>
</dbReference>
<dbReference type="FunFam" id="3.40.50.300:FF:000049">
    <property type="entry name" value="Dynein, axonemal, heavy chain 5"/>
    <property type="match status" value="1"/>
</dbReference>
<dbReference type="InterPro" id="IPR024317">
    <property type="entry name" value="Dynein_heavy_chain_D4_dom"/>
</dbReference>
<evidence type="ECO:0000259" key="15">
    <source>
        <dbReference type="Pfam" id="PF03028"/>
    </source>
</evidence>
<dbReference type="Gene3D" id="3.10.490.20">
    <property type="match status" value="1"/>
</dbReference>
<feature type="coiled-coil region" evidence="14">
    <location>
        <begin position="1802"/>
        <end position="1843"/>
    </location>
</feature>
<dbReference type="InterPro" id="IPR042219">
    <property type="entry name" value="AAA_lid_11_sf"/>
</dbReference>
<evidence type="ECO:0000256" key="3">
    <source>
        <dbReference type="ARBA" id="ARBA00022490"/>
    </source>
</evidence>
<keyword evidence="11" id="KW-0505">Motor protein</keyword>
<dbReference type="InterPro" id="IPR026983">
    <property type="entry name" value="DHC"/>
</dbReference>
<keyword evidence="9 14" id="KW-0175">Coiled coil</keyword>
<dbReference type="GO" id="GO:0060294">
    <property type="term" value="P:cilium movement involved in cell motility"/>
    <property type="evidence" value="ECO:0000318"/>
    <property type="project" value="GO_Central"/>
</dbReference>
<dbReference type="FunFam" id="1.10.8.720:FF:000022">
    <property type="entry name" value="Dynein heavy chain family protein"/>
    <property type="match status" value="1"/>
</dbReference>
<dbReference type="FunFam" id="1.10.8.710:FF:000001">
    <property type="entry name" value="Dynein axonemal heavy chain 2"/>
    <property type="match status" value="1"/>
</dbReference>
<keyword evidence="10" id="KW-0969">Cilium</keyword>
<dbReference type="InParanoid" id="A2DY47"/>
<dbReference type="FunFam" id="1.10.8.1220:FF:000001">
    <property type="entry name" value="Dynein axonemal heavy chain 5"/>
    <property type="match status" value="1"/>
</dbReference>
<sequence>MNQFIIQATKKLNKLKKELADQHFLVDRVLNPLSQQIDEFKKHVPLIMKLRHPGIKTKHWEEISKVVGFNAAPDLELTLQGFLDLHFEQWMEQVTQIANVAAQEYTLETSLDQMDADLQTKKFVTSEFRNSGQFILNEIDDITSTIDDQLVTTQTILASPFIEPVKKRAQERLSFLHLSEKIIMKWISCQKNWLYLQPIFTGTSIQQKLAKEARDWKVVEQIWSSAMNATHNHPEFQTVMTRDGLFDQLNQCNNLLDQINIGLNKYLEAKRMGFPRFFFLSNDELITILSHSKEIGKVQESLSKLFEYVNTVTMDGDDIVSMNDSEGEKVKLFNPVQFDTPEIEDWLNNFEAEMKHSLNQYIEQANMAIKKQSKEEWITSFPAQVILITNQINWTLQVTQVLSGQKLRAMKVLLQKYLEQLETLTGLVRKPIDRLTRQVLSCLLILEVHNRDIIKDFVHKEVVDIESFKWLQQLRYYWEDSTVIVRSINNVFEYSYEYAGNSTRLVITPLTDRCYQTLLCAFRMNLSGAPSGPAGTGKTETVRDCAKALGRSCVVYNCSEEVTPEQMSQFFAGLSSSGSWSCFDEFNRINIEVLSVIAQQVRTIQNAIAENAQTFQLDKRSLKLNPNAAICITMNPGYAGRTELPDNLKALFRPCAMMVPDFIFISEILLFSGGFTTASSLAVKLVALFDLCRKQLSNSHHYDWGLRAMKAILSTAGKAKRNDLEANESLLLVRTIRDCTLPKLISDDIPLFNGILNDVFPNVEYNKPSNDDFLNSLKESIKQIQEQPLDITIAKATELYETTLVRHGIMLVGGAMGGKSTAWKSLSLALTDLSKTNNSLYKPIQVESLNPKAISIAELYGSFNPVTSEWADGVLSKIIREMSFSEQTVGKWIIVDGPVDSLWIESMNSLLDDNKVLCLPNNERIQLSPHVKMMFEVDNLDEASPATVSRCGMVYFDPSVLSWTALADSWRDSLLEKQATVANYVRELMNSWLPNCLQFITNDAKTSLTINPNFAVKNLLRLLNSFVDVLRKPIENQVEGEETVVSDPLDKTKYFSVFSQANDSIPYFESEQSTLVFERIFIFCLIWSFGGPLVDDSRVLFDKFIRDLLETTQSRVQFPPKGLVFDYYCDLSQFTWLPWLDGTTNVGLTSDLPIEQQLISTKESAVTIFLSRLLCSNGYHVLLQGPETSKTLSVKTLFSKVLEPTKYDCHIFPLASCSTPTGISKFLQAYMHKRQGKLGPLPNQQLIYLLDNFNSVKPEVYGAQPPLELIRQFMDYNGWYQTSPVEFQSITGTSLIATMGVPGGGLYTVPERLLSHFFILHCPPYNQIETSQIVEGLLRSAFARHSQSIQEKLKGIALAMVGIYQECQKSLLAIPSKLHYIFNMRNILHVIRGMLLIKPENIPTELQFLRLWQHEMMREFHDRFNTNQDRKWLITALKQQIEQGMNGKIDKEPMFCSFSDSSKLYKEVTITQDQLIQQCNNLLEEHNREVQKQLDIVLFPEAIGHLASLSRAFSLERGHVMLVGVKSSGRKSLAHLALYACNMEPFEISITRTFNFEEWRENLKTLMHKCGAEDEPTGFIINDVQIVMEQQLEDISNILISSEVPQLYDRDEMEQIKGEINKDDNGDSNIAPWDKFMQRIKKNLHIILVFSPYGQTFKDVMLSFTSIRNEVIIDWYMPWLHESLVSIGMTALQKANIPSNIIDSVISIMVNIHKSADDFASKFIKETKRYNAVTPSRFFELLQTFTNRLLSSQDSNSQNLKNYTQGIEKIKSTQAQIATMREQLDRDIPILRKTEKEVIEMLKELSVKSAECEATQKEVKEQSDIAEKEAAQASEANRVAQEQFAKVEPILEEAKVAVSKLDKDSLVNIKKLHNPSAGMKDTFDAVCIMFERQPRKVDGPTPGTKEEDYWPEAVSLLNDIKFINNITNFKIELMKPATINKLKKYVPTDPQAREEKKKAAQQSFAAVGAFYDWVCASFDYWNVYQEILPLKNAADEALKKLEASQTILAKAKAHLAQVEQTLKDLQDKVDAMKKREQDLKDNVAKTTARLDRANKIMSGLSGETDRWSEVTQNLSNSSKFIMGDSILISGVLTYLGVYSPTFRSKILQTWQGFLKEKDINFTNNFSIINALGNDATIRDWITKGLSNDSFSIENALIITQSPESYPLLIDPQLNGTSWLRAIDEKLVALRFDQTDFLQRLKSCIQIGIPVIIENVGLKMDPLIDPILSKEILNVDGAKTISLGGEVVNYNDNFRLYLSTKYPNPQYSPAICSQVTLINFTTTEEGLTDLLLNNLIEVERHDLDEKRLEIMEASAANIKKLKDIEKEILNIVSNAGSDILDDDKAIKTLQNAHETSQNIAQQMAASESTQKQIQEFRNQFSIVASRAALLYFCVSDFSVIDSMYQFSLKWFTSLFRTAISNAEHFSNVEDTIKSFNNTIAKNFYESVSYSLFSRHKLLFSTLMCIRILYSEKKISGSELAFLLSPTVEPVQSPVMFINDESWRQALALEKISSDFGGLTKHIQENQDKWREYMENQQAELAHIPFNENDKLSSFQRFLLLRIFHLERVREGLHIFIEENLGKEFVTPPTLNLMKVFKESNTTTPLIFIIMPGIDPQDEILGVAASMELEKYVKPYSLGRGRGQGAEELIREAADSGFIVLLQNCHLSLSWMPKLEHILNELSMEPDKINPRFRVCLVTMSDPNFPIGILYQGTKLIYEIPRGIRENIMRIYSGFNADEYDQDSSEIEKQLTFSLAFFHSVVLERLQFGSMGWNIPYEFNPSDFAISRKQLHTFLTENGNNPNDIPFEALSYVIGELNYGGRVTDSWDRRLLLSVLQRYFSEESNSQGVSFGKRYNPPSSFDLSLHDVINTLESWPTVTQSGDVGLSANASTIVARNEAMNIFNKLIEVQPTLVSSSESVSEEQFALSLVSSLQQILPRPFNIYNFKKKFTQKDTITTVLYHEIILYNDLIETISESLKRMEMGLKGLILIDQKLEILKRRLLGNRVPETWLQKSFPSILTLRNYMDDLRQRVDFLDNWMRMGTPVVYRLGAFFHPEEFLTVVLQVYARTKVVPFDTLSWKTTPISTIINESPKEGIYIEGLPLEGAKWDNVQGTLVECSQMELDSRLPVFHLVPTEQNNLYDKTKFYECPVFRTQNRGTGALDLPNYILSLHLPSSKISPDHWIQRSVAAFITVQ</sequence>
<dbReference type="SMR" id="A2DY47"/>
<dbReference type="FunFam" id="1.10.472.130:FF:000047">
    <property type="entry name" value="Dynein heavy chain family protein"/>
    <property type="match status" value="1"/>
</dbReference>
<dbReference type="Gene3D" id="1.10.8.710">
    <property type="match status" value="1"/>
</dbReference>
<dbReference type="InterPro" id="IPR042222">
    <property type="entry name" value="Dynein_2_N"/>
</dbReference>
<feature type="domain" description="Dynein 2 heavy chain 1 cytoplasmic ATPase lid" evidence="24">
    <location>
        <begin position="1342"/>
        <end position="1430"/>
    </location>
</feature>
<dbReference type="Gene3D" id="1.20.920.20">
    <property type="match status" value="1"/>
</dbReference>
<gene>
    <name evidence="25" type="ORF">TVAG_460730</name>
</gene>
<dbReference type="FunFam" id="1.20.920.20:FF:000001">
    <property type="entry name" value="dynein heavy chain 2, axonemal"/>
    <property type="match status" value="1"/>
</dbReference>
<evidence type="ECO:0000259" key="19">
    <source>
        <dbReference type="Pfam" id="PF12780"/>
    </source>
</evidence>
<name>A2DY47_TRIV3</name>
<evidence type="ECO:0000259" key="20">
    <source>
        <dbReference type="Pfam" id="PF12781"/>
    </source>
</evidence>
<dbReference type="PANTHER" id="PTHR45703:SF36">
    <property type="entry name" value="DYNEIN HEAVY CHAIN, CYTOPLASMIC"/>
    <property type="match status" value="1"/>
</dbReference>
<evidence type="ECO:0000259" key="17">
    <source>
        <dbReference type="Pfam" id="PF12774"/>
    </source>
</evidence>
<dbReference type="FunFam" id="3.20.180.20:FF:000001">
    <property type="entry name" value="Dynein axonemal heavy chain 5"/>
    <property type="match status" value="1"/>
</dbReference>
<evidence type="ECO:0000313" key="26">
    <source>
        <dbReference type="Proteomes" id="UP000001542"/>
    </source>
</evidence>
<dbReference type="InterPro" id="IPR043160">
    <property type="entry name" value="Dynein_C_barrel"/>
</dbReference>
<dbReference type="Pfam" id="PF17852">
    <property type="entry name" value="Dynein_AAA_lid"/>
    <property type="match status" value="1"/>
</dbReference>
<comment type="similarity">
    <text evidence="2">Belongs to the dynein heavy chain family.</text>
</comment>
<dbReference type="Proteomes" id="UP000001542">
    <property type="component" value="Unassembled WGS sequence"/>
</dbReference>
<dbReference type="OMA" id="GIRENIM"/>
<evidence type="ECO:0000256" key="2">
    <source>
        <dbReference type="ARBA" id="ARBA00008887"/>
    </source>
</evidence>
<dbReference type="InterPro" id="IPR041228">
    <property type="entry name" value="Dynein_C"/>
</dbReference>
<dbReference type="GO" id="GO:0005874">
    <property type="term" value="C:microtubule"/>
    <property type="evidence" value="ECO:0007669"/>
    <property type="project" value="UniProtKB-KW"/>
</dbReference>